<accession>A0A7L4YIR9</accession>
<proteinExistence type="predicted"/>
<evidence type="ECO:0000313" key="3">
    <source>
        <dbReference type="Proteomes" id="UP000463857"/>
    </source>
</evidence>
<dbReference type="Proteomes" id="UP000463857">
    <property type="component" value="Chromosome"/>
</dbReference>
<reference evidence="2 3" key="1">
    <citation type="journal article" date="2018" name="Int. J. Syst. Evol. Microbiol.">
        <title>Epidermidibacterium keratini gen. nov., sp. nov., a member of the family Sporichthyaceae, isolated from keratin epidermis.</title>
        <authorList>
            <person name="Lee D.G."/>
            <person name="Trujillo M.E."/>
            <person name="Kang S."/>
            <person name="Nam J.J."/>
            <person name="Kim Y.J."/>
        </authorList>
    </citation>
    <scope>NUCLEOTIDE SEQUENCE [LARGE SCALE GENOMIC DNA]</scope>
    <source>
        <strain evidence="2 3">EPI-7</strain>
    </source>
</reference>
<feature type="transmembrane region" description="Helical" evidence="1">
    <location>
        <begin position="29"/>
        <end position="48"/>
    </location>
</feature>
<sequence>MGLMLGFIGLLLVIWLVLAVLGFVVKGLLWLAVVGIVLFLGTAAWAAIKRKSAQGQVGR</sequence>
<dbReference type="EMBL" id="CP047156">
    <property type="protein sequence ID" value="QHB99099.1"/>
    <property type="molecule type" value="Genomic_DNA"/>
</dbReference>
<dbReference type="InParanoid" id="A0A7L4YIR9"/>
<dbReference type="OrthoDB" id="3638165at2"/>
<protein>
    <recommendedName>
        <fullName evidence="4">LPXTG cell wall anchor domain-containing protein</fullName>
    </recommendedName>
</protein>
<evidence type="ECO:0000256" key="1">
    <source>
        <dbReference type="SAM" id="Phobius"/>
    </source>
</evidence>
<keyword evidence="1" id="KW-0472">Membrane</keyword>
<organism evidence="2 3">
    <name type="scientific">Epidermidibacterium keratini</name>
    <dbReference type="NCBI Taxonomy" id="1891644"/>
    <lineage>
        <taxon>Bacteria</taxon>
        <taxon>Bacillati</taxon>
        <taxon>Actinomycetota</taxon>
        <taxon>Actinomycetes</taxon>
        <taxon>Sporichthyales</taxon>
        <taxon>Sporichthyaceae</taxon>
        <taxon>Epidermidibacterium</taxon>
    </lineage>
</organism>
<evidence type="ECO:0008006" key="4">
    <source>
        <dbReference type="Google" id="ProtNLM"/>
    </source>
</evidence>
<gene>
    <name evidence="2" type="ORF">EK0264_01525</name>
</gene>
<evidence type="ECO:0000313" key="2">
    <source>
        <dbReference type="EMBL" id="QHB99099.1"/>
    </source>
</evidence>
<keyword evidence="3" id="KW-1185">Reference proteome</keyword>
<keyword evidence="1" id="KW-0812">Transmembrane</keyword>
<dbReference type="AlphaFoldDB" id="A0A7L4YIR9"/>
<name>A0A7L4YIR9_9ACTN</name>
<dbReference type="KEGG" id="eke:EK0264_01525"/>
<keyword evidence="1" id="KW-1133">Transmembrane helix</keyword>